<proteinExistence type="inferred from homology"/>
<dbReference type="Gene3D" id="3.20.20.80">
    <property type="entry name" value="Glycosidases"/>
    <property type="match status" value="1"/>
</dbReference>
<evidence type="ECO:0000313" key="10">
    <source>
        <dbReference type="EMBL" id="WPJ96085.1"/>
    </source>
</evidence>
<dbReference type="PANTHER" id="PTHR36447">
    <property type="entry name" value="BETA-GALACTOSIDASE GANA"/>
    <property type="match status" value="1"/>
</dbReference>
<dbReference type="InterPro" id="IPR013738">
    <property type="entry name" value="Beta_galactosidase_Trimer"/>
</dbReference>
<evidence type="ECO:0000256" key="3">
    <source>
        <dbReference type="ARBA" id="ARBA00012756"/>
    </source>
</evidence>
<dbReference type="InterPro" id="IPR013529">
    <property type="entry name" value="Glyco_hydro_42_N"/>
</dbReference>
<dbReference type="Proteomes" id="UP001324993">
    <property type="component" value="Chromosome"/>
</dbReference>
<evidence type="ECO:0000256" key="5">
    <source>
        <dbReference type="ARBA" id="ARBA00023295"/>
    </source>
</evidence>
<evidence type="ECO:0000259" key="9">
    <source>
        <dbReference type="Pfam" id="PF08533"/>
    </source>
</evidence>
<dbReference type="InterPro" id="IPR017853">
    <property type="entry name" value="GH"/>
</dbReference>
<evidence type="ECO:0000259" key="7">
    <source>
        <dbReference type="Pfam" id="PF02449"/>
    </source>
</evidence>
<dbReference type="Gene3D" id="3.40.50.880">
    <property type="match status" value="1"/>
</dbReference>
<feature type="domain" description="Beta-galactosidase trimerisation" evidence="8">
    <location>
        <begin position="394"/>
        <end position="606"/>
    </location>
</feature>
<comment type="similarity">
    <text evidence="2 6">Belongs to the glycosyl hydrolase 42 family.</text>
</comment>
<comment type="catalytic activity">
    <reaction evidence="1 6">
        <text>Hydrolysis of terminal non-reducing beta-D-galactose residues in beta-D-galactosides.</text>
        <dbReference type="EC" id="3.2.1.23"/>
    </reaction>
</comment>
<evidence type="ECO:0000256" key="2">
    <source>
        <dbReference type="ARBA" id="ARBA00005940"/>
    </source>
</evidence>
<dbReference type="PANTHER" id="PTHR36447:SF1">
    <property type="entry name" value="BETA-GALACTOSIDASE GANA"/>
    <property type="match status" value="1"/>
</dbReference>
<dbReference type="EMBL" id="CP138858">
    <property type="protein sequence ID" value="WPJ96085.1"/>
    <property type="molecule type" value="Genomic_DNA"/>
</dbReference>
<name>A0ABZ0RM70_9BACT</name>
<dbReference type="InterPro" id="IPR003476">
    <property type="entry name" value="Glyco_hydro_42"/>
</dbReference>
<dbReference type="Gene3D" id="2.60.40.1180">
    <property type="entry name" value="Golgi alpha-mannosidase II"/>
    <property type="match status" value="1"/>
</dbReference>
<dbReference type="Pfam" id="PF08533">
    <property type="entry name" value="Glyco_hydro_42C"/>
    <property type="match status" value="1"/>
</dbReference>
<protein>
    <recommendedName>
        <fullName evidence="3 6">Beta-galactosidase</fullName>
        <shortName evidence="6">Beta-gal</shortName>
        <ecNumber evidence="3 6">3.2.1.23</ecNumber>
    </recommendedName>
</protein>
<dbReference type="Pfam" id="PF08532">
    <property type="entry name" value="Glyco_hydro_42M"/>
    <property type="match status" value="1"/>
</dbReference>
<dbReference type="EC" id="3.2.1.23" evidence="3 6"/>
<evidence type="ECO:0000259" key="8">
    <source>
        <dbReference type="Pfam" id="PF08532"/>
    </source>
</evidence>
<dbReference type="PIRSF" id="PIRSF001084">
    <property type="entry name" value="B-galactosidase"/>
    <property type="match status" value="1"/>
</dbReference>
<evidence type="ECO:0000313" key="11">
    <source>
        <dbReference type="Proteomes" id="UP001324993"/>
    </source>
</evidence>
<keyword evidence="5 6" id="KW-0326">Glycosidase</keyword>
<accession>A0ABZ0RM70</accession>
<keyword evidence="11" id="KW-1185">Reference proteome</keyword>
<dbReference type="CDD" id="cd03143">
    <property type="entry name" value="A4_beta-galactosidase_middle_domain"/>
    <property type="match status" value="1"/>
</dbReference>
<dbReference type="RefSeq" id="WP_319832949.1">
    <property type="nucleotide sequence ID" value="NZ_CP138858.1"/>
</dbReference>
<dbReference type="InterPro" id="IPR013739">
    <property type="entry name" value="Beta_galactosidase_C"/>
</dbReference>
<reference evidence="10 11" key="1">
    <citation type="submission" date="2023-11" db="EMBL/GenBank/DDBJ databases">
        <title>Coraliomargarita sp. nov., isolated from marine algae.</title>
        <authorList>
            <person name="Lee J.K."/>
            <person name="Baek J.H."/>
            <person name="Kim J.M."/>
            <person name="Choi D.G."/>
            <person name="Jeon C.O."/>
        </authorList>
    </citation>
    <scope>NUCLEOTIDE SEQUENCE [LARGE SCALE GENOMIC DNA]</scope>
    <source>
        <strain evidence="10 11">J2-16</strain>
    </source>
</reference>
<dbReference type="Pfam" id="PF02449">
    <property type="entry name" value="Glyco_hydro_42"/>
    <property type="match status" value="1"/>
</dbReference>
<evidence type="ECO:0000256" key="1">
    <source>
        <dbReference type="ARBA" id="ARBA00001412"/>
    </source>
</evidence>
<evidence type="ECO:0000256" key="4">
    <source>
        <dbReference type="ARBA" id="ARBA00022801"/>
    </source>
</evidence>
<sequence>MQSSKPILYGGDYNPEQWLKYPEVLEQDFRLFEQASINTLTIGVFAWAALEPEEGVFQFEWLDHIFERAMRQHMRIILATPSGGKPNWLAMKYTEVRRVNELGQREPQRARHNHCLTSDVYRDKVSIINEQLAKRYGAHSALEMWHISNEFGGYCYCDRCMAAFRDWLKAKYTSLDALNEAYWSRFWSHTFTEWEQIRYIDKTICGLVLDWKRFMTDQCCSFIRNEIAAIRRDSPDVPTTTNFMGTHPDYDYHKLAQEIDVVSWDAYPMWHLPQDNHESNHALNAAFRHDVTRGIAGGKPFLLMESTPGQVNWAGVSPLMRPGMLRLASYQAIAHGSDSVCYFQMRKSRGSWEQFHGAVIDHVGHANTRVFREVEQLGASLLQLDSVVGSLVSAKVAIVFDWETRWIYEGVALPSNAHKQYAETILAHYKPFWARGINVDIVDRQADFSKYELVVAPILFMLSDSLGERLTDFVKAGGHLVTTYGTGVVNETGLAISGGMPGALREVLGVWVEEFDALPDAYRRQVKPLDDGKCGLTGVYEARHHLDLVHLETAEAIAVYGEDFYSGYPALTRHSFGAGSAWHISSRNDDRFSDDFLGYLADELKLTNISSSTLPQGVSVQTRSVANAEFVFLMNFNDSSVVFELIDGIYTDLETESTVERTIHLAAYQTCVLQRRLD</sequence>
<feature type="domain" description="Beta-galactosidase C-terminal" evidence="9">
    <location>
        <begin position="617"/>
        <end position="674"/>
    </location>
</feature>
<feature type="domain" description="Glycoside hydrolase family 42 N-terminal" evidence="7">
    <location>
        <begin position="12"/>
        <end position="383"/>
    </location>
</feature>
<keyword evidence="4 6" id="KW-0378">Hydrolase</keyword>
<organism evidence="10 11">
    <name type="scientific">Coraliomargarita algicola</name>
    <dbReference type="NCBI Taxonomy" id="3092156"/>
    <lineage>
        <taxon>Bacteria</taxon>
        <taxon>Pseudomonadati</taxon>
        <taxon>Verrucomicrobiota</taxon>
        <taxon>Opitutia</taxon>
        <taxon>Puniceicoccales</taxon>
        <taxon>Coraliomargaritaceae</taxon>
        <taxon>Coraliomargarita</taxon>
    </lineage>
</organism>
<evidence type="ECO:0000256" key="6">
    <source>
        <dbReference type="PIRNR" id="PIRNR001084"/>
    </source>
</evidence>
<dbReference type="SUPFAM" id="SSF51445">
    <property type="entry name" value="(Trans)glycosidases"/>
    <property type="match status" value="1"/>
</dbReference>
<dbReference type="InterPro" id="IPR029062">
    <property type="entry name" value="Class_I_gatase-like"/>
</dbReference>
<dbReference type="SUPFAM" id="SSF52317">
    <property type="entry name" value="Class I glutamine amidotransferase-like"/>
    <property type="match status" value="1"/>
</dbReference>
<dbReference type="InterPro" id="IPR013780">
    <property type="entry name" value="Glyco_hydro_b"/>
</dbReference>
<gene>
    <name evidence="10" type="ORF">SH580_00025</name>
</gene>